<evidence type="ECO:0000256" key="4">
    <source>
        <dbReference type="ARBA" id="ARBA00023242"/>
    </source>
</evidence>
<dbReference type="PROSITE" id="PS00463">
    <property type="entry name" value="ZN2_CY6_FUNGAL_1"/>
    <property type="match status" value="1"/>
</dbReference>
<dbReference type="GO" id="GO:0006351">
    <property type="term" value="P:DNA-templated transcription"/>
    <property type="evidence" value="ECO:0007669"/>
    <property type="project" value="InterPro"/>
</dbReference>
<reference evidence="7 8" key="1">
    <citation type="journal article" date="2021" name="Nat. Commun.">
        <title>Genetic determinants of endophytism in the Arabidopsis root mycobiome.</title>
        <authorList>
            <person name="Mesny F."/>
            <person name="Miyauchi S."/>
            <person name="Thiergart T."/>
            <person name="Pickel B."/>
            <person name="Atanasova L."/>
            <person name="Karlsson M."/>
            <person name="Huettel B."/>
            <person name="Barry K.W."/>
            <person name="Haridas S."/>
            <person name="Chen C."/>
            <person name="Bauer D."/>
            <person name="Andreopoulos W."/>
            <person name="Pangilinan J."/>
            <person name="LaButti K."/>
            <person name="Riley R."/>
            <person name="Lipzen A."/>
            <person name="Clum A."/>
            <person name="Drula E."/>
            <person name="Henrissat B."/>
            <person name="Kohler A."/>
            <person name="Grigoriev I.V."/>
            <person name="Martin F.M."/>
            <person name="Hacquard S."/>
        </authorList>
    </citation>
    <scope>NUCLEOTIDE SEQUENCE [LARGE SCALE GENOMIC DNA]</scope>
    <source>
        <strain evidence="7 8">MPI-CAGE-CH-0241</strain>
    </source>
</reference>
<evidence type="ECO:0000256" key="2">
    <source>
        <dbReference type="ARBA" id="ARBA00023015"/>
    </source>
</evidence>
<keyword evidence="3" id="KW-0804">Transcription</keyword>
<evidence type="ECO:0000256" key="5">
    <source>
        <dbReference type="SAM" id="MobiDB-lite"/>
    </source>
</evidence>
<dbReference type="Pfam" id="PF00172">
    <property type="entry name" value="Zn_clus"/>
    <property type="match status" value="1"/>
</dbReference>
<keyword evidence="8" id="KW-1185">Reference proteome</keyword>
<dbReference type="GO" id="GO:0000978">
    <property type="term" value="F:RNA polymerase II cis-regulatory region sequence-specific DNA binding"/>
    <property type="evidence" value="ECO:0007669"/>
    <property type="project" value="TreeGrafter"/>
</dbReference>
<dbReference type="EMBL" id="JAGPYM010000004">
    <property type="protein sequence ID" value="KAH6896050.1"/>
    <property type="molecule type" value="Genomic_DNA"/>
</dbReference>
<dbReference type="SMART" id="SM00906">
    <property type="entry name" value="Fungal_trans"/>
    <property type="match status" value="1"/>
</dbReference>
<evidence type="ECO:0000313" key="8">
    <source>
        <dbReference type="Proteomes" id="UP000777438"/>
    </source>
</evidence>
<dbReference type="SMART" id="SM00066">
    <property type="entry name" value="GAL4"/>
    <property type="match status" value="1"/>
</dbReference>
<feature type="region of interest" description="Disordered" evidence="5">
    <location>
        <begin position="315"/>
        <end position="338"/>
    </location>
</feature>
<dbReference type="InterPro" id="IPR001138">
    <property type="entry name" value="Zn2Cys6_DnaBD"/>
</dbReference>
<dbReference type="InterPro" id="IPR007219">
    <property type="entry name" value="XnlR_reg_dom"/>
</dbReference>
<dbReference type="CDD" id="cd00067">
    <property type="entry name" value="GAL4"/>
    <property type="match status" value="1"/>
</dbReference>
<dbReference type="GO" id="GO:0000435">
    <property type="term" value="P:positive regulation of transcription from RNA polymerase II promoter by galactose"/>
    <property type="evidence" value="ECO:0007669"/>
    <property type="project" value="TreeGrafter"/>
</dbReference>
<gene>
    <name evidence="7" type="ORF">B0T10DRAFT_397187</name>
</gene>
<evidence type="ECO:0000259" key="6">
    <source>
        <dbReference type="PROSITE" id="PS50048"/>
    </source>
</evidence>
<keyword evidence="1" id="KW-0479">Metal-binding</keyword>
<keyword evidence="2" id="KW-0805">Transcription regulation</keyword>
<dbReference type="GO" id="GO:0008270">
    <property type="term" value="F:zinc ion binding"/>
    <property type="evidence" value="ECO:0007669"/>
    <property type="project" value="InterPro"/>
</dbReference>
<feature type="domain" description="Zn(2)-C6 fungal-type" evidence="6">
    <location>
        <begin position="36"/>
        <end position="65"/>
    </location>
</feature>
<accession>A0A9P9AWQ2</accession>
<protein>
    <submittedName>
        <fullName evidence="7">Fungal-specific transcription factor domain-containing protein</fullName>
    </submittedName>
</protein>
<feature type="region of interest" description="Disordered" evidence="5">
    <location>
        <begin position="1"/>
        <end position="30"/>
    </location>
</feature>
<dbReference type="SUPFAM" id="SSF57701">
    <property type="entry name" value="Zn2/Cys6 DNA-binding domain"/>
    <property type="match status" value="1"/>
</dbReference>
<dbReference type="GO" id="GO:0000981">
    <property type="term" value="F:DNA-binding transcription factor activity, RNA polymerase II-specific"/>
    <property type="evidence" value="ECO:0007669"/>
    <property type="project" value="InterPro"/>
</dbReference>
<evidence type="ECO:0000256" key="3">
    <source>
        <dbReference type="ARBA" id="ARBA00023163"/>
    </source>
</evidence>
<dbReference type="PROSITE" id="PS50048">
    <property type="entry name" value="ZN2_CY6_FUNGAL_2"/>
    <property type="match status" value="1"/>
</dbReference>
<dbReference type="Proteomes" id="UP000777438">
    <property type="component" value="Unassembled WGS sequence"/>
</dbReference>
<keyword evidence="4" id="KW-0539">Nucleus</keyword>
<organism evidence="7 8">
    <name type="scientific">Thelonectria olida</name>
    <dbReference type="NCBI Taxonomy" id="1576542"/>
    <lineage>
        <taxon>Eukaryota</taxon>
        <taxon>Fungi</taxon>
        <taxon>Dikarya</taxon>
        <taxon>Ascomycota</taxon>
        <taxon>Pezizomycotina</taxon>
        <taxon>Sordariomycetes</taxon>
        <taxon>Hypocreomycetidae</taxon>
        <taxon>Hypocreales</taxon>
        <taxon>Nectriaceae</taxon>
        <taxon>Thelonectria</taxon>
    </lineage>
</organism>
<comment type="caution">
    <text evidence="7">The sequence shown here is derived from an EMBL/GenBank/DDBJ whole genome shotgun (WGS) entry which is preliminary data.</text>
</comment>
<dbReference type="AlphaFoldDB" id="A0A9P9AWQ2"/>
<name>A0A9P9AWQ2_9HYPO</name>
<sequence>MFTVFGLPTPAPSSGSSDKASPPPQPRQKRAQVSRACDWCRLTRVKCDSVRPCRNCKDAKRECVNAGRDDFKSVAAATKVKWKGIATKGGYGPQYGPSSLHYFTHRLSNFTNMTIPLEPESIQASPMTCPTEAMPVCGRLQRQQQDVFLDLFWQGYHAIYPVLDENSFRRHYESLWDESNSATRKPCPLVDSALALCIQFGSTYMSCECQGNFPGRDYFLRAQFYLSESKGSPSLMTAQCYFLNSLYLIATSQFDAAYTMIGTAIRTAQSLGVQHDIGNDASQDLGLGECRKRLWSCLVMLDIQISMHLGRPFAIPNHQQEDSQPDSDERAASLGPTYTLSPDLGINWLSFQHERRRLFNFAREIHDDFYAVCEDVLNEIDAPDFYPYPSSREKCAQFLFQQLKKLKEWAEQLPDGLKTPRRDGVPFSIDRSALDLSHSEPLWLQRQRLILELEYHTFAIILRRPFISFLPTPALGTLSSDNHCITAGNSALAVTNILHQVLRDTDILTGWYQVVDWQLNALFLLAGFTCGYPICPLSPSLRRTIPTAAAVLDMVKATEKAELAHKMRDKCFEILRDFGTRIGITNLIPKTPPPGESNRVSCSLQTSVQSADADLSMMDIGQRKNGHGEGVVGVDTENLWAADIGTGSLLWGDLLKDLGAGMMLPSLGEATEIEVTGTT</sequence>
<dbReference type="PANTHER" id="PTHR47424">
    <property type="entry name" value="REGULATORY PROTEIN GAL4"/>
    <property type="match status" value="1"/>
</dbReference>
<dbReference type="CDD" id="cd12148">
    <property type="entry name" value="fungal_TF_MHR"/>
    <property type="match status" value="1"/>
</dbReference>
<dbReference type="InterPro" id="IPR036864">
    <property type="entry name" value="Zn2-C6_fun-type_DNA-bd_sf"/>
</dbReference>
<dbReference type="OrthoDB" id="2283488at2759"/>
<proteinExistence type="predicted"/>
<dbReference type="PANTHER" id="PTHR47424:SF12">
    <property type="entry name" value="TRANSCRIPTION FACTOR ASQA"/>
    <property type="match status" value="1"/>
</dbReference>
<dbReference type="Gene3D" id="4.10.240.10">
    <property type="entry name" value="Zn(2)-C6 fungal-type DNA-binding domain"/>
    <property type="match status" value="1"/>
</dbReference>
<dbReference type="InterPro" id="IPR051127">
    <property type="entry name" value="Fungal_SecMet_Regulators"/>
</dbReference>
<dbReference type="GO" id="GO:0005634">
    <property type="term" value="C:nucleus"/>
    <property type="evidence" value="ECO:0007669"/>
    <property type="project" value="TreeGrafter"/>
</dbReference>
<evidence type="ECO:0000313" key="7">
    <source>
        <dbReference type="EMBL" id="KAH6896050.1"/>
    </source>
</evidence>
<evidence type="ECO:0000256" key="1">
    <source>
        <dbReference type="ARBA" id="ARBA00022723"/>
    </source>
</evidence>
<dbReference type="Pfam" id="PF04082">
    <property type="entry name" value="Fungal_trans"/>
    <property type="match status" value="1"/>
</dbReference>